<proteinExistence type="predicted"/>
<evidence type="ECO:0000259" key="13">
    <source>
        <dbReference type="PROSITE" id="PS50109"/>
    </source>
</evidence>
<dbReference type="PANTHER" id="PTHR43065">
    <property type="entry name" value="SENSOR HISTIDINE KINASE"/>
    <property type="match status" value="1"/>
</dbReference>
<dbReference type="SUPFAM" id="SSF55874">
    <property type="entry name" value="ATPase domain of HSP90 chaperone/DNA topoisomerase II/histidine kinase"/>
    <property type="match status" value="1"/>
</dbReference>
<evidence type="ECO:0000259" key="14">
    <source>
        <dbReference type="PROSITE" id="PS50113"/>
    </source>
</evidence>
<keyword evidence="17" id="KW-1185">Reference proteome</keyword>
<dbReference type="InterPro" id="IPR003661">
    <property type="entry name" value="HisK_dim/P_dom"/>
</dbReference>
<dbReference type="Gene3D" id="3.30.450.20">
    <property type="entry name" value="PAS domain"/>
    <property type="match status" value="1"/>
</dbReference>
<evidence type="ECO:0000313" key="17">
    <source>
        <dbReference type="Proteomes" id="UP000271031"/>
    </source>
</evidence>
<dbReference type="InterPro" id="IPR003660">
    <property type="entry name" value="HAMP_dom"/>
</dbReference>
<evidence type="ECO:0000256" key="1">
    <source>
        <dbReference type="ARBA" id="ARBA00000085"/>
    </source>
</evidence>
<dbReference type="GO" id="GO:0005886">
    <property type="term" value="C:plasma membrane"/>
    <property type="evidence" value="ECO:0007669"/>
    <property type="project" value="UniProtKB-SubCell"/>
</dbReference>
<dbReference type="PROSITE" id="PS50113">
    <property type="entry name" value="PAC"/>
    <property type="match status" value="1"/>
</dbReference>
<dbReference type="PANTHER" id="PTHR43065:SF10">
    <property type="entry name" value="PEROXIDE STRESS-ACTIVATED HISTIDINE KINASE MAK3"/>
    <property type="match status" value="1"/>
</dbReference>
<evidence type="ECO:0000313" key="16">
    <source>
        <dbReference type="EMBL" id="RNB85929.1"/>
    </source>
</evidence>
<comment type="caution">
    <text evidence="16">The sequence shown here is derived from an EMBL/GenBank/DDBJ whole genome shotgun (WGS) entry which is preliminary data.</text>
</comment>
<protein>
    <recommendedName>
        <fullName evidence="3">histidine kinase</fullName>
        <ecNumber evidence="3">2.7.13.3</ecNumber>
    </recommendedName>
</protein>
<dbReference type="InterPro" id="IPR005467">
    <property type="entry name" value="His_kinase_dom"/>
</dbReference>
<keyword evidence="5" id="KW-0597">Phosphoprotein</keyword>
<evidence type="ECO:0000256" key="5">
    <source>
        <dbReference type="ARBA" id="ARBA00022553"/>
    </source>
</evidence>
<dbReference type="InterPro" id="IPR035965">
    <property type="entry name" value="PAS-like_dom_sf"/>
</dbReference>
<keyword evidence="10" id="KW-0902">Two-component regulatory system</keyword>
<feature type="domain" description="HAMP" evidence="15">
    <location>
        <begin position="205"/>
        <end position="257"/>
    </location>
</feature>
<keyword evidence="9" id="KW-0067">ATP-binding</keyword>
<dbReference type="Pfam" id="PF00672">
    <property type="entry name" value="HAMP"/>
    <property type="match status" value="1"/>
</dbReference>
<accession>A0A3M8DEB9</accession>
<gene>
    <name evidence="16" type="ORF">EDM56_18200</name>
</gene>
<keyword evidence="8" id="KW-0418">Kinase</keyword>
<dbReference type="InterPro" id="IPR003594">
    <property type="entry name" value="HATPase_dom"/>
</dbReference>
<evidence type="ECO:0000256" key="12">
    <source>
        <dbReference type="SAM" id="Phobius"/>
    </source>
</evidence>
<dbReference type="GO" id="GO:0005524">
    <property type="term" value="F:ATP binding"/>
    <property type="evidence" value="ECO:0007669"/>
    <property type="project" value="UniProtKB-KW"/>
</dbReference>
<dbReference type="Gene3D" id="3.30.565.10">
    <property type="entry name" value="Histidine kinase-like ATPase, C-terminal domain"/>
    <property type="match status" value="1"/>
</dbReference>
<dbReference type="InterPro" id="IPR004358">
    <property type="entry name" value="Sig_transdc_His_kin-like_C"/>
</dbReference>
<name>A0A3M8DEB9_9BACL</name>
<evidence type="ECO:0000256" key="4">
    <source>
        <dbReference type="ARBA" id="ARBA00022475"/>
    </source>
</evidence>
<dbReference type="RefSeq" id="WP_122919341.1">
    <property type="nucleotide sequence ID" value="NZ_RHHQ01000013.1"/>
</dbReference>
<dbReference type="SUPFAM" id="SSF47384">
    <property type="entry name" value="Homodimeric domain of signal transducing histidine kinase"/>
    <property type="match status" value="1"/>
</dbReference>
<dbReference type="CDD" id="cd00082">
    <property type="entry name" value="HisKA"/>
    <property type="match status" value="1"/>
</dbReference>
<keyword evidence="12" id="KW-0812">Transmembrane</keyword>
<feature type="domain" description="Histidine kinase" evidence="13">
    <location>
        <begin position="397"/>
        <end position="603"/>
    </location>
</feature>
<dbReference type="AlphaFoldDB" id="A0A3M8DEB9"/>
<feature type="transmembrane region" description="Helical" evidence="12">
    <location>
        <begin position="180"/>
        <end position="203"/>
    </location>
</feature>
<dbReference type="SMART" id="SM00387">
    <property type="entry name" value="HATPase_c"/>
    <property type="match status" value="1"/>
</dbReference>
<dbReference type="SMART" id="SM00086">
    <property type="entry name" value="PAC"/>
    <property type="match status" value="1"/>
</dbReference>
<evidence type="ECO:0000256" key="11">
    <source>
        <dbReference type="ARBA" id="ARBA00023136"/>
    </source>
</evidence>
<dbReference type="SMART" id="SM00304">
    <property type="entry name" value="HAMP"/>
    <property type="match status" value="1"/>
</dbReference>
<keyword evidence="12" id="KW-1133">Transmembrane helix</keyword>
<evidence type="ECO:0000256" key="9">
    <source>
        <dbReference type="ARBA" id="ARBA00022840"/>
    </source>
</evidence>
<dbReference type="InterPro" id="IPR036890">
    <property type="entry name" value="HATPase_C_sf"/>
</dbReference>
<evidence type="ECO:0000256" key="7">
    <source>
        <dbReference type="ARBA" id="ARBA00022741"/>
    </source>
</evidence>
<dbReference type="Proteomes" id="UP000271031">
    <property type="component" value="Unassembled WGS sequence"/>
</dbReference>
<dbReference type="Gene3D" id="6.10.340.10">
    <property type="match status" value="1"/>
</dbReference>
<dbReference type="InterPro" id="IPR001610">
    <property type="entry name" value="PAC"/>
</dbReference>
<sequence>MYFFRKMGFQQKMLLSYLLMMLLIGTVALLYSYQMTKITTDELRLSQRILPQTSALLNLKNQLYSKTYALKMYAQTREPAYLEKYYSGMLQRNLLDQIVRTKENERLFTIASQISELDFIFFNKIDPLLKAKNVDAVTYVLKTEVEPRIMQLEQVLGFTLQSLETDTNAEFQQTNNSLQVALIITYTVSVAAILFGLFSAFYFRKQLLHPIESLIQQMRQVSHGAFGKQITYEARDEFFELASEFNKMSKNVAELFLHTQRQNQILTEEKQVREQILNTLPVGVITYYTPTNEVHLNEKAQTLVELNETFLPKSPAPDIWTRKDGDSPGWFENRKITLYKTDGSTFLALISYAPIVQQDGSEIGWMMVLSDITEQEKIQAYMHQSEKLSLVGQLAAGAAHEIRNPLTVIYGFMQLLEKNLTEEYRNRYYVPLIIQEIERVNRIVTELLMLSKPSQPNYRKVTLEEVVSAILPLMKGEAALHNIMIQETYEKDAFLHVDVEQFKQILLNLMKNSLEAMPHGGTLTIKSTQDADKLFIAVTDTGVGISPEQMTRIYEPFYSDKDDGTGLGLPITMRMIQNHGGDLQVKSEVGKGTTFTIILPKKPHESGLG</sequence>
<dbReference type="Gene3D" id="1.10.287.130">
    <property type="match status" value="1"/>
</dbReference>
<evidence type="ECO:0000256" key="6">
    <source>
        <dbReference type="ARBA" id="ARBA00022679"/>
    </source>
</evidence>
<dbReference type="Pfam" id="PF00512">
    <property type="entry name" value="HisKA"/>
    <property type="match status" value="1"/>
</dbReference>
<dbReference type="SUPFAM" id="SSF55785">
    <property type="entry name" value="PYP-like sensor domain (PAS domain)"/>
    <property type="match status" value="1"/>
</dbReference>
<dbReference type="EMBL" id="RHHQ01000013">
    <property type="protein sequence ID" value="RNB85929.1"/>
    <property type="molecule type" value="Genomic_DNA"/>
</dbReference>
<keyword evidence="4" id="KW-1003">Cell membrane</keyword>
<keyword evidence="11 12" id="KW-0472">Membrane</keyword>
<comment type="subcellular location">
    <subcellularLocation>
        <location evidence="2">Cell membrane</location>
        <topology evidence="2">Multi-pass membrane protein</topology>
    </subcellularLocation>
</comment>
<keyword evidence="7" id="KW-0547">Nucleotide-binding</keyword>
<dbReference type="InterPro" id="IPR036097">
    <property type="entry name" value="HisK_dim/P_sf"/>
</dbReference>
<dbReference type="PROSITE" id="PS50109">
    <property type="entry name" value="HIS_KIN"/>
    <property type="match status" value="1"/>
</dbReference>
<dbReference type="SUPFAM" id="SSF158472">
    <property type="entry name" value="HAMP domain-like"/>
    <property type="match status" value="1"/>
</dbReference>
<dbReference type="PROSITE" id="PS50885">
    <property type="entry name" value="HAMP"/>
    <property type="match status" value="1"/>
</dbReference>
<keyword evidence="6" id="KW-0808">Transferase</keyword>
<evidence type="ECO:0000256" key="8">
    <source>
        <dbReference type="ARBA" id="ARBA00022777"/>
    </source>
</evidence>
<evidence type="ECO:0000256" key="10">
    <source>
        <dbReference type="ARBA" id="ARBA00023012"/>
    </source>
</evidence>
<dbReference type="OrthoDB" id="9815750at2"/>
<dbReference type="EC" id="2.7.13.3" evidence="3"/>
<evidence type="ECO:0000256" key="3">
    <source>
        <dbReference type="ARBA" id="ARBA00012438"/>
    </source>
</evidence>
<feature type="domain" description="PAC" evidence="14">
    <location>
        <begin position="332"/>
        <end position="384"/>
    </location>
</feature>
<comment type="catalytic activity">
    <reaction evidence="1">
        <text>ATP + protein L-histidine = ADP + protein N-phospho-L-histidine.</text>
        <dbReference type="EC" id="2.7.13.3"/>
    </reaction>
</comment>
<dbReference type="SMART" id="SM00388">
    <property type="entry name" value="HisKA"/>
    <property type="match status" value="1"/>
</dbReference>
<evidence type="ECO:0000256" key="2">
    <source>
        <dbReference type="ARBA" id="ARBA00004651"/>
    </source>
</evidence>
<evidence type="ECO:0000259" key="15">
    <source>
        <dbReference type="PROSITE" id="PS50885"/>
    </source>
</evidence>
<organism evidence="16 17">
    <name type="scientific">Brevibacillus fluminis</name>
    <dbReference type="NCBI Taxonomy" id="511487"/>
    <lineage>
        <taxon>Bacteria</taxon>
        <taxon>Bacillati</taxon>
        <taxon>Bacillota</taxon>
        <taxon>Bacilli</taxon>
        <taxon>Bacillales</taxon>
        <taxon>Paenibacillaceae</taxon>
        <taxon>Brevibacillus</taxon>
    </lineage>
</organism>
<dbReference type="Pfam" id="PF02518">
    <property type="entry name" value="HATPase_c"/>
    <property type="match status" value="1"/>
</dbReference>
<dbReference type="GO" id="GO:0000155">
    <property type="term" value="F:phosphorelay sensor kinase activity"/>
    <property type="evidence" value="ECO:0007669"/>
    <property type="project" value="InterPro"/>
</dbReference>
<dbReference type="PRINTS" id="PR00344">
    <property type="entry name" value="BCTRLSENSOR"/>
</dbReference>
<reference evidence="16 17" key="1">
    <citation type="submission" date="2018-10" db="EMBL/GenBank/DDBJ databases">
        <title>Phylogenomics of Brevibacillus.</title>
        <authorList>
            <person name="Dunlap C."/>
        </authorList>
    </citation>
    <scope>NUCLEOTIDE SEQUENCE [LARGE SCALE GENOMIC DNA]</scope>
    <source>
        <strain evidence="16 17">JCM 15716</strain>
    </source>
</reference>
<dbReference type="CDD" id="cd06225">
    <property type="entry name" value="HAMP"/>
    <property type="match status" value="1"/>
</dbReference>
<dbReference type="InterPro" id="IPR000700">
    <property type="entry name" value="PAS-assoc_C"/>
</dbReference>